<dbReference type="SUPFAM" id="SSF46955">
    <property type="entry name" value="Putative DNA-binding domain"/>
    <property type="match status" value="1"/>
</dbReference>
<reference evidence="2 3" key="1">
    <citation type="submission" date="2019-06" db="EMBL/GenBank/DDBJ databases">
        <title>Sequencing the genomes of 1000 actinobacteria strains.</title>
        <authorList>
            <person name="Klenk H.-P."/>
        </authorList>
    </citation>
    <scope>NUCLEOTIDE SEQUENCE [LARGE SCALE GENOMIC DNA]</scope>
    <source>
        <strain evidence="2 3">DSM 42059</strain>
    </source>
</reference>
<evidence type="ECO:0000313" key="2">
    <source>
        <dbReference type="EMBL" id="TWG03994.1"/>
    </source>
</evidence>
<dbReference type="InterPro" id="IPR036244">
    <property type="entry name" value="TipA-like_antibiotic-bd"/>
</dbReference>
<feature type="domain" description="HTH merR-type" evidence="1">
    <location>
        <begin position="1"/>
        <end position="33"/>
    </location>
</feature>
<dbReference type="InterPro" id="IPR000551">
    <property type="entry name" value="MerR-type_HTH_dom"/>
</dbReference>
<dbReference type="GO" id="GO:0003677">
    <property type="term" value="F:DNA binding"/>
    <property type="evidence" value="ECO:0007669"/>
    <property type="project" value="InterPro"/>
</dbReference>
<evidence type="ECO:0000313" key="3">
    <source>
        <dbReference type="Proteomes" id="UP000318186"/>
    </source>
</evidence>
<comment type="caution">
    <text evidence="2">The sequence shown here is derived from an EMBL/GenBank/DDBJ whole genome shotgun (WGS) entry which is preliminary data.</text>
</comment>
<dbReference type="Gene3D" id="1.10.1660.10">
    <property type="match status" value="1"/>
</dbReference>
<organism evidence="2 3">
    <name type="scientific">Streptomyces brevispora</name>
    <dbReference type="NCBI Taxonomy" id="887462"/>
    <lineage>
        <taxon>Bacteria</taxon>
        <taxon>Bacillati</taxon>
        <taxon>Actinomycetota</taxon>
        <taxon>Actinomycetes</taxon>
        <taxon>Kitasatosporales</taxon>
        <taxon>Streptomycetaceae</taxon>
        <taxon>Streptomyces</taxon>
    </lineage>
</organism>
<dbReference type="InterPro" id="IPR012925">
    <property type="entry name" value="TipAS_dom"/>
</dbReference>
<dbReference type="PROSITE" id="PS00552">
    <property type="entry name" value="HTH_MERR_1"/>
    <property type="match status" value="1"/>
</dbReference>
<dbReference type="Proteomes" id="UP000318186">
    <property type="component" value="Unassembled WGS sequence"/>
</dbReference>
<proteinExistence type="predicted"/>
<dbReference type="PROSITE" id="PS50937">
    <property type="entry name" value="HTH_MERR_2"/>
    <property type="match status" value="1"/>
</dbReference>
<protein>
    <submittedName>
        <fullName evidence="2">MerR-like DNA binding protein</fullName>
    </submittedName>
</protein>
<name>A0A561UXA2_9ACTN</name>
<dbReference type="GO" id="GO:0006355">
    <property type="term" value="P:regulation of DNA-templated transcription"/>
    <property type="evidence" value="ECO:0007669"/>
    <property type="project" value="InterPro"/>
</dbReference>
<dbReference type="Pfam" id="PF07739">
    <property type="entry name" value="TipAS"/>
    <property type="match status" value="1"/>
</dbReference>
<dbReference type="SUPFAM" id="SSF89082">
    <property type="entry name" value="Antibiotic binding domain of TipA-like multidrug resistance regulators"/>
    <property type="match status" value="1"/>
</dbReference>
<gene>
    <name evidence="2" type="ORF">FHX80_112435</name>
</gene>
<accession>A0A561UXA2</accession>
<sequence>MEHSVGQVAGFAGVTVRTLHHYDGIGLLSPSGRVADPRFKAFYESVRAGLAEHLRDAINANAERQE</sequence>
<dbReference type="EMBL" id="VIWW01000001">
    <property type="protein sequence ID" value="TWG03994.1"/>
    <property type="molecule type" value="Genomic_DNA"/>
</dbReference>
<dbReference type="Pfam" id="PF00376">
    <property type="entry name" value="MerR"/>
    <property type="match status" value="1"/>
</dbReference>
<dbReference type="AlphaFoldDB" id="A0A561UXA2"/>
<evidence type="ECO:0000259" key="1">
    <source>
        <dbReference type="PROSITE" id="PS50937"/>
    </source>
</evidence>
<dbReference type="InterPro" id="IPR009061">
    <property type="entry name" value="DNA-bd_dom_put_sf"/>
</dbReference>
<dbReference type="Gene3D" id="1.10.490.50">
    <property type="entry name" value="Antibiotic binding domain of TipA-like multidrug resistance regulators"/>
    <property type="match status" value="1"/>
</dbReference>